<accession>A2F4K8</accession>
<dbReference type="RefSeq" id="XP_001313093.1">
    <property type="nucleotide sequence ID" value="XM_001313092.1"/>
</dbReference>
<proteinExistence type="predicted"/>
<dbReference type="VEuPathDB" id="TrichDB:TVAG_052120"/>
<dbReference type="GO" id="GO:0047555">
    <property type="term" value="F:3',5'-cyclic-GMP phosphodiesterase activity"/>
    <property type="evidence" value="ECO:0000318"/>
    <property type="project" value="GO_Central"/>
</dbReference>
<feature type="compositionally biased region" description="Basic and acidic residues" evidence="3">
    <location>
        <begin position="58"/>
        <end position="76"/>
    </location>
</feature>
<dbReference type="OrthoDB" id="10618385at2759"/>
<feature type="region of interest" description="Disordered" evidence="3">
    <location>
        <begin position="46"/>
        <end position="88"/>
    </location>
</feature>
<gene>
    <name evidence="5" type="ORF">TVAG_052120</name>
</gene>
<feature type="domain" description="PDEase" evidence="4">
    <location>
        <begin position="728"/>
        <end position="1069"/>
    </location>
</feature>
<evidence type="ECO:0000259" key="4">
    <source>
        <dbReference type="PROSITE" id="PS51845"/>
    </source>
</evidence>
<sequence>MFRKHARSREVSPHTYSKHVTPMIVASINSPQTPYILSPLKPLSRLIDKPVPKSQPRSPRDPSPEKERSRSVEKRNTSPPRVQDIINPKEEKVSIKESRLESMVKQDAEIDEYFIKLGSSKLLNEAIESFLEERISNSKVIFWEEIASLQLLYSFRMKRYSSHEGTTVGFAFSSRELVQIPHLKNHPSYNAEFDGQIANPDSRVVFFPLNDSSGNLIGIVQILLKVNDRLLESQINFINQFQKKFTAFSEWILSYTIPEQLIGEFSQLLEFEQFLVATQSRLHSLFRAKRVELWIYHRDTGKILRCTDKIEEINDKKKGFVGNAITKVQLIHTLDVMREQTYNVAVDGSEHEAVFVQPYDNQNDNRVYAVVLRGNMRDEIFSHRDEVLLKKIGPYVMTSYRNAEKFNNRKEKDFNPINSLTESLPKANQVKRGEVFLQSLMNALAQITKSERVLYFKVDHVAREVRSIYITGNEPPITYNLGQNHVGIVAETGQPINCSDAQKDKDADTVFDSVLSRQTKTILTIPIVSVDGKISAVIQLINRGDGEPFSKDDADMASVVGTICICLLENSQLLRGNIAMRASIDSAVKLINSIFTSKSTKEAFDAFTDLTKTVTNTSECIVYMLDKVSERLYDYFDIDKEVLPKEGPISECMKRCKPQFVNDVSKVSQPLFDKGITRLCCSPLLSNMSSPIGVVIITNGSIFTDVESNLLAHLCNIFSLYLQRLIKEKCIEEGPLKSDIDMLISVHERKAYSIPSIIKPTNEQSDEYKGIRFKAFSLDDADVMRILFFAFDNLGIMNSLKITAETVYSFISIFNSSFVEGVAFHNKLHSLDCIQFFMFMNQLGTLGQVLNVVEMHAILASIFCYSMKHDGTTDIYNEHANTINYRVFGPKVLSARARATLLDIYSKEGMLGEMSQNDKNYFWNVSTTLLQSIDPADIQPLINKLKEIVKTSLVDLTNTEHRLIIIELIFRAAIIGWTVRPFGISSRWQDLRAQESFALGEKENSQGLVYSSPMNSPDLYVRPKSAIDVLVNQSMPLFEALSLAFTEMKSLLDAAVENKNACEAEAEALNRQ</sequence>
<name>A2F4K8_TRIV3</name>
<dbReference type="GO" id="GO:0046872">
    <property type="term" value="F:metal ion binding"/>
    <property type="evidence" value="ECO:0007669"/>
    <property type="project" value="UniProtKB-KW"/>
</dbReference>
<dbReference type="Gene3D" id="3.30.450.40">
    <property type="match status" value="2"/>
</dbReference>
<dbReference type="InterPro" id="IPR002073">
    <property type="entry name" value="PDEase_catalytic_dom"/>
</dbReference>
<dbReference type="SMR" id="A2F4K8"/>
<dbReference type="Pfam" id="PF00233">
    <property type="entry name" value="PDEase_I"/>
    <property type="match status" value="1"/>
</dbReference>
<dbReference type="Gene3D" id="1.10.1300.10">
    <property type="entry name" value="3'5'-cyclic nucleotide phosphodiesterase, catalytic domain"/>
    <property type="match status" value="1"/>
</dbReference>
<dbReference type="SUPFAM" id="SSF109604">
    <property type="entry name" value="HD-domain/PDEase-like"/>
    <property type="match status" value="1"/>
</dbReference>
<dbReference type="InterPro" id="IPR036971">
    <property type="entry name" value="PDEase_catalytic_dom_sf"/>
</dbReference>
<dbReference type="GO" id="GO:0007165">
    <property type="term" value="P:signal transduction"/>
    <property type="evidence" value="ECO:0007669"/>
    <property type="project" value="InterPro"/>
</dbReference>
<keyword evidence="1" id="KW-0479">Metal-binding</keyword>
<evidence type="ECO:0000313" key="6">
    <source>
        <dbReference type="Proteomes" id="UP000001542"/>
    </source>
</evidence>
<dbReference type="STRING" id="5722.A2F4K8"/>
<dbReference type="EMBL" id="DS113611">
    <property type="protein sequence ID" value="EAY00164.1"/>
    <property type="molecule type" value="Genomic_DNA"/>
</dbReference>
<dbReference type="SUPFAM" id="SSF55781">
    <property type="entry name" value="GAF domain-like"/>
    <property type="match status" value="4"/>
</dbReference>
<evidence type="ECO:0000313" key="5">
    <source>
        <dbReference type="EMBL" id="EAY00164.1"/>
    </source>
</evidence>
<protein>
    <submittedName>
        <fullName evidence="5">GAF domain containing protein</fullName>
    </submittedName>
</protein>
<dbReference type="GO" id="GO:0141162">
    <property type="term" value="P:negative regulation of cAMP/PKA signal transduction"/>
    <property type="evidence" value="ECO:0000318"/>
    <property type="project" value="GO_Central"/>
</dbReference>
<dbReference type="PANTHER" id="PTHR11347">
    <property type="entry name" value="CYCLIC NUCLEOTIDE PHOSPHODIESTERASE"/>
    <property type="match status" value="1"/>
</dbReference>
<evidence type="ECO:0000256" key="1">
    <source>
        <dbReference type="ARBA" id="ARBA00022723"/>
    </source>
</evidence>
<dbReference type="AlphaFoldDB" id="A2F4K8"/>
<dbReference type="InterPro" id="IPR029016">
    <property type="entry name" value="GAF-like_dom_sf"/>
</dbReference>
<dbReference type="KEGG" id="tva:4757983"/>
<dbReference type="InParanoid" id="A2F4K8"/>
<organism evidence="5 6">
    <name type="scientific">Trichomonas vaginalis (strain ATCC PRA-98 / G3)</name>
    <dbReference type="NCBI Taxonomy" id="412133"/>
    <lineage>
        <taxon>Eukaryota</taxon>
        <taxon>Metamonada</taxon>
        <taxon>Parabasalia</taxon>
        <taxon>Trichomonadida</taxon>
        <taxon>Trichomonadidae</taxon>
        <taxon>Trichomonas</taxon>
    </lineage>
</organism>
<reference evidence="5" key="1">
    <citation type="submission" date="2006-10" db="EMBL/GenBank/DDBJ databases">
        <authorList>
            <person name="Amadeo P."/>
            <person name="Zhao Q."/>
            <person name="Wortman J."/>
            <person name="Fraser-Liggett C."/>
            <person name="Carlton J."/>
        </authorList>
    </citation>
    <scope>NUCLEOTIDE SEQUENCE</scope>
    <source>
        <strain evidence="5">G3</strain>
    </source>
</reference>
<keyword evidence="2" id="KW-0378">Hydrolase</keyword>
<dbReference type="eggNOG" id="KOG3689">
    <property type="taxonomic scope" value="Eukaryota"/>
</dbReference>
<dbReference type="Proteomes" id="UP000001542">
    <property type="component" value="Unassembled WGS sequence"/>
</dbReference>
<dbReference type="PROSITE" id="PS51845">
    <property type="entry name" value="PDEASE_I_2"/>
    <property type="match status" value="1"/>
</dbReference>
<dbReference type="InterPro" id="IPR003018">
    <property type="entry name" value="GAF"/>
</dbReference>
<dbReference type="Pfam" id="PF01590">
    <property type="entry name" value="GAF"/>
    <property type="match status" value="1"/>
</dbReference>
<dbReference type="GO" id="GO:0004115">
    <property type="term" value="F:3',5'-cyclic-AMP phosphodiesterase activity"/>
    <property type="evidence" value="ECO:0000318"/>
    <property type="project" value="GO_Central"/>
</dbReference>
<reference evidence="5" key="2">
    <citation type="journal article" date="2007" name="Science">
        <title>Draft genome sequence of the sexually transmitted pathogen Trichomonas vaginalis.</title>
        <authorList>
            <person name="Carlton J.M."/>
            <person name="Hirt R.P."/>
            <person name="Silva J.C."/>
            <person name="Delcher A.L."/>
            <person name="Schatz M."/>
            <person name="Zhao Q."/>
            <person name="Wortman J.R."/>
            <person name="Bidwell S.L."/>
            <person name="Alsmark U.C.M."/>
            <person name="Besteiro S."/>
            <person name="Sicheritz-Ponten T."/>
            <person name="Noel C.J."/>
            <person name="Dacks J.B."/>
            <person name="Foster P.G."/>
            <person name="Simillion C."/>
            <person name="Van de Peer Y."/>
            <person name="Miranda-Saavedra D."/>
            <person name="Barton G.J."/>
            <person name="Westrop G.D."/>
            <person name="Mueller S."/>
            <person name="Dessi D."/>
            <person name="Fiori P.L."/>
            <person name="Ren Q."/>
            <person name="Paulsen I."/>
            <person name="Zhang H."/>
            <person name="Bastida-Corcuera F.D."/>
            <person name="Simoes-Barbosa A."/>
            <person name="Brown M.T."/>
            <person name="Hayes R.D."/>
            <person name="Mukherjee M."/>
            <person name="Okumura C.Y."/>
            <person name="Schneider R."/>
            <person name="Smith A.J."/>
            <person name="Vanacova S."/>
            <person name="Villalvazo M."/>
            <person name="Haas B.J."/>
            <person name="Pertea M."/>
            <person name="Feldblyum T.V."/>
            <person name="Utterback T.R."/>
            <person name="Shu C.L."/>
            <person name="Osoegawa K."/>
            <person name="de Jong P.J."/>
            <person name="Hrdy I."/>
            <person name="Horvathova L."/>
            <person name="Zubacova Z."/>
            <person name="Dolezal P."/>
            <person name="Malik S.B."/>
            <person name="Logsdon J.M. Jr."/>
            <person name="Henze K."/>
            <person name="Gupta A."/>
            <person name="Wang C.C."/>
            <person name="Dunne R.L."/>
            <person name="Upcroft J.A."/>
            <person name="Upcroft P."/>
            <person name="White O."/>
            <person name="Salzberg S.L."/>
            <person name="Tang P."/>
            <person name="Chiu C.-H."/>
            <person name="Lee Y.-S."/>
            <person name="Embley T.M."/>
            <person name="Coombs G.H."/>
            <person name="Mottram J.C."/>
            <person name="Tachezy J."/>
            <person name="Fraser-Liggett C.M."/>
            <person name="Johnson P.J."/>
        </authorList>
    </citation>
    <scope>NUCLEOTIDE SEQUENCE [LARGE SCALE GENOMIC DNA]</scope>
    <source>
        <strain evidence="5">G3</strain>
    </source>
</reference>
<dbReference type="SMART" id="SM00065">
    <property type="entry name" value="GAF"/>
    <property type="match status" value="2"/>
</dbReference>
<evidence type="ECO:0000256" key="3">
    <source>
        <dbReference type="SAM" id="MobiDB-lite"/>
    </source>
</evidence>
<evidence type="ECO:0000256" key="2">
    <source>
        <dbReference type="ARBA" id="ARBA00022801"/>
    </source>
</evidence>
<keyword evidence="6" id="KW-1185">Reference proteome</keyword>
<dbReference type="VEuPathDB" id="TrichDB:TVAGG3_0047320"/>